<dbReference type="EMBL" id="DQ861425">
    <property type="protein sequence ID" value="ABJ55753.1"/>
    <property type="molecule type" value="Genomic_DNA"/>
</dbReference>
<proteinExistence type="predicted"/>
<protein>
    <submittedName>
        <fullName evidence="1">Variant TcdC</fullName>
    </submittedName>
</protein>
<name>Q00A25_CLODI</name>
<dbReference type="AlphaFoldDB" id="Q00A25"/>
<organism evidence="1">
    <name type="scientific">Clostridioides difficile</name>
    <name type="common">Peptoclostridium difficile</name>
    <dbReference type="NCBI Taxonomy" id="1496"/>
    <lineage>
        <taxon>Bacteria</taxon>
        <taxon>Bacillati</taxon>
        <taxon>Bacillota</taxon>
        <taxon>Clostridia</taxon>
        <taxon>Peptostreptococcales</taxon>
        <taxon>Peptostreptococcaceae</taxon>
        <taxon>Clostridioides</taxon>
    </lineage>
</organism>
<accession>Q00A25</accession>
<evidence type="ECO:0000313" key="1">
    <source>
        <dbReference type="EMBL" id="ABJ55753.1"/>
    </source>
</evidence>
<reference evidence="1" key="1">
    <citation type="journal article" date="2007" name="J. Clin. Microbiol.">
        <title>tcdC genotypes associated with severe TcdC truncation in an epidemic clone and other strains of Clostridium difficile.</title>
        <authorList>
            <person name="Curry S.R."/>
            <person name="Marsh J.W."/>
            <person name="Muto C.A."/>
            <person name="O'Leary M.M."/>
            <person name="Pasculle A.W."/>
            <person name="Harrison L.H."/>
        </authorList>
    </citation>
    <scope>NUCLEOTIDE SEQUENCE</scope>
    <source>
        <strain evidence="1">CD01448</strain>
    </source>
</reference>
<gene>
    <name evidence="1" type="primary">tcdC</name>
</gene>
<sequence>MFSKKNEGNEFSNEGKGSSKKIIKFFKSTKGIALLAFILGVFFGNISSPACSEDHEEVISNQTSVIDSQKTEIETLNSKLSDAEP</sequence>